<proteinExistence type="predicted"/>
<dbReference type="SUPFAM" id="SSF64356">
    <property type="entry name" value="SNARE-like"/>
    <property type="match status" value="1"/>
</dbReference>
<comment type="caution">
    <text evidence="1">The sequence shown here is derived from an EMBL/GenBank/DDBJ whole genome shotgun (WGS) entry which is preliminary data.</text>
</comment>
<dbReference type="Proteomes" id="UP000736335">
    <property type="component" value="Unassembled WGS sequence"/>
</dbReference>
<evidence type="ECO:0000313" key="1">
    <source>
        <dbReference type="EMBL" id="KAF9782665.1"/>
    </source>
</evidence>
<keyword evidence="2" id="KW-1185">Reference proteome</keyword>
<accession>A0A9P6HA28</accession>
<name>A0A9P6HA28_9AGAM</name>
<dbReference type="EMBL" id="WIUZ02000011">
    <property type="protein sequence ID" value="KAF9782665.1"/>
    <property type="molecule type" value="Genomic_DNA"/>
</dbReference>
<dbReference type="InterPro" id="IPR011012">
    <property type="entry name" value="Longin-like_dom_sf"/>
</dbReference>
<dbReference type="OrthoDB" id="870at2759"/>
<sequence length="131" mass="14433">MSVDGIIILENSGRTSHRLVRLSIHKRRVSPPAHRYTQQRPIVNNVDPVLYVPGYISDGKQSACCHVKCGDVRILAAIRGDGDLLFAFAFIHIFVEILQDYFGTLSAATLSDNFDVVYQAGSSQSDGNQVI</sequence>
<dbReference type="Gene3D" id="3.30.450.60">
    <property type="match status" value="1"/>
</dbReference>
<reference evidence="1" key="1">
    <citation type="journal article" date="2020" name="Nat. Commun.">
        <title>Large-scale genome sequencing of mycorrhizal fungi provides insights into the early evolution of symbiotic traits.</title>
        <authorList>
            <person name="Miyauchi S."/>
            <person name="Kiss E."/>
            <person name="Kuo A."/>
            <person name="Drula E."/>
            <person name="Kohler A."/>
            <person name="Sanchez-Garcia M."/>
            <person name="Morin E."/>
            <person name="Andreopoulos B."/>
            <person name="Barry K.W."/>
            <person name="Bonito G."/>
            <person name="Buee M."/>
            <person name="Carver A."/>
            <person name="Chen C."/>
            <person name="Cichocki N."/>
            <person name="Clum A."/>
            <person name="Culley D."/>
            <person name="Crous P.W."/>
            <person name="Fauchery L."/>
            <person name="Girlanda M."/>
            <person name="Hayes R.D."/>
            <person name="Keri Z."/>
            <person name="LaButti K."/>
            <person name="Lipzen A."/>
            <person name="Lombard V."/>
            <person name="Magnuson J."/>
            <person name="Maillard F."/>
            <person name="Murat C."/>
            <person name="Nolan M."/>
            <person name="Ohm R.A."/>
            <person name="Pangilinan J."/>
            <person name="Pereira M.F."/>
            <person name="Perotto S."/>
            <person name="Peter M."/>
            <person name="Pfister S."/>
            <person name="Riley R."/>
            <person name="Sitrit Y."/>
            <person name="Stielow J.B."/>
            <person name="Szollosi G."/>
            <person name="Zifcakova L."/>
            <person name="Stursova M."/>
            <person name="Spatafora J.W."/>
            <person name="Tedersoo L."/>
            <person name="Vaario L.M."/>
            <person name="Yamada A."/>
            <person name="Yan M."/>
            <person name="Wang P."/>
            <person name="Xu J."/>
            <person name="Bruns T."/>
            <person name="Baldrian P."/>
            <person name="Vilgalys R."/>
            <person name="Dunand C."/>
            <person name="Henrissat B."/>
            <person name="Grigoriev I.V."/>
            <person name="Hibbett D."/>
            <person name="Nagy L.G."/>
            <person name="Martin F.M."/>
        </authorList>
    </citation>
    <scope>NUCLEOTIDE SEQUENCE</scope>
    <source>
        <strain evidence="1">UH-Tt-Lm1</strain>
    </source>
</reference>
<organism evidence="1 2">
    <name type="scientific">Thelephora terrestris</name>
    <dbReference type="NCBI Taxonomy" id="56493"/>
    <lineage>
        <taxon>Eukaryota</taxon>
        <taxon>Fungi</taxon>
        <taxon>Dikarya</taxon>
        <taxon>Basidiomycota</taxon>
        <taxon>Agaricomycotina</taxon>
        <taxon>Agaricomycetes</taxon>
        <taxon>Thelephorales</taxon>
        <taxon>Thelephoraceae</taxon>
        <taxon>Thelephora</taxon>
    </lineage>
</organism>
<reference evidence="1" key="2">
    <citation type="submission" date="2020-11" db="EMBL/GenBank/DDBJ databases">
        <authorList>
            <consortium name="DOE Joint Genome Institute"/>
            <person name="Kuo A."/>
            <person name="Miyauchi S."/>
            <person name="Kiss E."/>
            <person name="Drula E."/>
            <person name="Kohler A."/>
            <person name="Sanchez-Garcia M."/>
            <person name="Andreopoulos B."/>
            <person name="Barry K.W."/>
            <person name="Bonito G."/>
            <person name="Buee M."/>
            <person name="Carver A."/>
            <person name="Chen C."/>
            <person name="Cichocki N."/>
            <person name="Clum A."/>
            <person name="Culley D."/>
            <person name="Crous P.W."/>
            <person name="Fauchery L."/>
            <person name="Girlanda M."/>
            <person name="Hayes R."/>
            <person name="Keri Z."/>
            <person name="Labutti K."/>
            <person name="Lipzen A."/>
            <person name="Lombard V."/>
            <person name="Magnuson J."/>
            <person name="Maillard F."/>
            <person name="Morin E."/>
            <person name="Murat C."/>
            <person name="Nolan M."/>
            <person name="Ohm R."/>
            <person name="Pangilinan J."/>
            <person name="Pereira M."/>
            <person name="Perotto S."/>
            <person name="Peter M."/>
            <person name="Riley R."/>
            <person name="Sitrit Y."/>
            <person name="Stielow B."/>
            <person name="Szollosi G."/>
            <person name="Zifcakova L."/>
            <person name="Stursova M."/>
            <person name="Spatafora J.W."/>
            <person name="Tedersoo L."/>
            <person name="Vaario L.-M."/>
            <person name="Yamada A."/>
            <person name="Yan M."/>
            <person name="Wang P."/>
            <person name="Xu J."/>
            <person name="Bruns T."/>
            <person name="Baldrian P."/>
            <person name="Vilgalys R."/>
            <person name="Henrissat B."/>
            <person name="Grigoriev I.V."/>
            <person name="Hibbett D."/>
            <person name="Nagy L.G."/>
            <person name="Martin F.M."/>
        </authorList>
    </citation>
    <scope>NUCLEOTIDE SEQUENCE</scope>
    <source>
        <strain evidence="1">UH-Tt-Lm1</strain>
    </source>
</reference>
<protein>
    <submittedName>
        <fullName evidence="1">Uncharacterized protein</fullName>
    </submittedName>
</protein>
<gene>
    <name evidence="1" type="ORF">BJ322DRAFT_1157555</name>
</gene>
<dbReference type="AlphaFoldDB" id="A0A9P6HA28"/>
<evidence type="ECO:0000313" key="2">
    <source>
        <dbReference type="Proteomes" id="UP000736335"/>
    </source>
</evidence>